<dbReference type="KEGG" id="lri:NCTC12151_03402"/>
<protein>
    <submittedName>
        <fullName evidence="6">Pyocin large subunit</fullName>
    </submittedName>
</protein>
<keyword evidence="7" id="KW-1185">Reference proteome</keyword>
<dbReference type="AlphaFoldDB" id="A0A2X4Y6E0"/>
<dbReference type="EMBL" id="LS483470">
    <property type="protein sequence ID" value="SQI44064.1"/>
    <property type="molecule type" value="Genomic_DNA"/>
</dbReference>
<evidence type="ECO:0000256" key="3">
    <source>
        <dbReference type="ARBA" id="ARBA00023048"/>
    </source>
</evidence>
<feature type="domain" description="Pyosin/cloacin translocation" evidence="5">
    <location>
        <begin position="206"/>
        <end position="344"/>
    </location>
</feature>
<accession>A0A2X4Y6E0</accession>
<keyword evidence="2" id="KW-0044">Antibiotic</keyword>
<dbReference type="RefSeq" id="WP_111741676.1">
    <property type="nucleotide sequence ID" value="NZ_LR698987.1"/>
</dbReference>
<dbReference type="Pfam" id="PF06958">
    <property type="entry name" value="Pyocin_S"/>
    <property type="match status" value="1"/>
</dbReference>
<reference evidence="6 7" key="1">
    <citation type="submission" date="2018-06" db="EMBL/GenBank/DDBJ databases">
        <authorList>
            <consortium name="Pathogen Informatics"/>
            <person name="Doyle S."/>
        </authorList>
    </citation>
    <scope>NUCLEOTIDE SEQUENCE [LARGE SCALE GENOMIC DNA]</scope>
    <source>
        <strain evidence="6 7">NCTC12151</strain>
    </source>
</reference>
<dbReference type="Gene3D" id="2.60.200.60">
    <property type="match status" value="1"/>
</dbReference>
<dbReference type="CDD" id="cd14744">
    <property type="entry name" value="PAAR_CT_2"/>
    <property type="match status" value="1"/>
</dbReference>
<gene>
    <name evidence="6" type="ORF">NCTC12151_03402</name>
</gene>
<keyword evidence="3" id="KW-0078">Bacteriocin</keyword>
<dbReference type="GO" id="GO:0042742">
    <property type="term" value="P:defense response to bacterium"/>
    <property type="evidence" value="ECO:0007669"/>
    <property type="project" value="UniProtKB-KW"/>
</dbReference>
<proteinExistence type="predicted"/>
<dbReference type="GO" id="GO:0031640">
    <property type="term" value="P:killing of cells of another organism"/>
    <property type="evidence" value="ECO:0007669"/>
    <property type="project" value="UniProtKB-KW"/>
</dbReference>
<evidence type="ECO:0000256" key="4">
    <source>
        <dbReference type="SAM" id="MobiDB-lite"/>
    </source>
</evidence>
<evidence type="ECO:0000313" key="7">
    <source>
        <dbReference type="Proteomes" id="UP000249005"/>
    </source>
</evidence>
<dbReference type="InterPro" id="IPR008727">
    <property type="entry name" value="PAAR_motif"/>
</dbReference>
<feature type="compositionally biased region" description="Polar residues" evidence="4">
    <location>
        <begin position="85"/>
        <end position="94"/>
    </location>
</feature>
<dbReference type="OrthoDB" id="6975388at2"/>
<evidence type="ECO:0000313" key="6">
    <source>
        <dbReference type="EMBL" id="SQI44064.1"/>
    </source>
</evidence>
<sequence length="480" mass="51611">MGDKATCPKCGKVGTIIEGLPSFIIHGKPAALDGYIIACGCPAKSNRIIAANSRLFADDTRGSSRASSSASHSFSAEEPQADAASPSSPMANSLNSSETMGVIPVFAKSCLRGSGCTDAGSDTESVSNFGKVGFYQIAAGAAVAKVGAAATESLGTTAFRTVGGAATRMISGRWMTPSPWTVGLFGTFYSEKLNSDEQDFIDNSRLAEIATQRGTATTRLRFQWVTNGITGKPEVKGYHTGNGSISDQVPVRSMTKNLGTGGYEFWEDGAKGPSLLWTPGSPDFELPKDTGNSEVFVPPPTILIIPEPTETGGYTETLPMPDEKNFRDYILVHPDGAFEPIYIYLSKPPVELLEVDLYGNFDGRSREGKYHADHMPSSAAVEAYLIRLNPETSPRQISEAVSNVASIIIPKEIHQRISETFGGRNQPYVIDRDSRDLRAALDRNLDAIKSALLEHGITKQQIESARAKMHKLNSEQGLYK</sequence>
<feature type="region of interest" description="Disordered" evidence="4">
    <location>
        <begin position="67"/>
        <end position="94"/>
    </location>
</feature>
<dbReference type="Proteomes" id="UP000249005">
    <property type="component" value="Chromosome 1"/>
</dbReference>
<dbReference type="SUPFAM" id="SSF69369">
    <property type="entry name" value="Cloacin translocation domain"/>
    <property type="match status" value="1"/>
</dbReference>
<dbReference type="InterPro" id="IPR036302">
    <property type="entry name" value="Pyosin/cloacin_T_dom_sf"/>
</dbReference>
<name>A0A2X4Y6E0_9GAMM</name>
<dbReference type="Pfam" id="PF05488">
    <property type="entry name" value="PAAR_motif"/>
    <property type="match status" value="1"/>
</dbReference>
<evidence type="ECO:0000256" key="1">
    <source>
        <dbReference type="ARBA" id="ARBA00022529"/>
    </source>
</evidence>
<organism evidence="6 7">
    <name type="scientific">Leminorella richardii</name>
    <dbReference type="NCBI Taxonomy" id="158841"/>
    <lineage>
        <taxon>Bacteria</taxon>
        <taxon>Pseudomonadati</taxon>
        <taxon>Pseudomonadota</taxon>
        <taxon>Gammaproteobacteria</taxon>
        <taxon>Enterobacterales</taxon>
        <taxon>Budviciaceae</taxon>
        <taxon>Leminorella</taxon>
    </lineage>
</organism>
<evidence type="ECO:0000256" key="2">
    <source>
        <dbReference type="ARBA" id="ARBA00023022"/>
    </source>
</evidence>
<keyword evidence="1" id="KW-0929">Antimicrobial</keyword>
<dbReference type="InterPro" id="IPR016128">
    <property type="entry name" value="Pyosin/cloacin_T_dom"/>
</dbReference>
<evidence type="ECO:0000259" key="5">
    <source>
        <dbReference type="Pfam" id="PF06958"/>
    </source>
</evidence>
<feature type="compositionally biased region" description="Low complexity" evidence="4">
    <location>
        <begin position="67"/>
        <end position="76"/>
    </location>
</feature>